<feature type="chain" id="PRO_5045331356" evidence="1">
    <location>
        <begin position="21"/>
        <end position="1352"/>
    </location>
</feature>
<keyword evidence="1" id="KW-0732">Signal</keyword>
<sequence>MNLKLLFLIVLITISSFAQNKNKTIGFKENKGQIIDQKGKPNNAVKYLLNSGGLNVQLKKNGFSYDVYEAKKHPINHSHDEKKKPLPFPSKDNDKLPDYTLEYQFHRIDIDFVNSNPKVELTTEEKSLDYDNYYNVPNKPEGVLMVHQYKQITYKNIYPNIDVVFTVPKDTLKTVEYNFVVHPKGKISDIQLKFSGAQTELIDNKIRMSVHFGEMVETLPASWTEDGETKKEIVVGYTQIKKNVYGFESSENVSNKTVIIDPVPVRLWGTYYGGEKLDSPSSVFVKDGFVYWAGQTYSTNNIASIGAHQGNYSAEWDYDSFFAKLNSDGTRIWGTYYGGTYADGISQIKVSNNDNIYIAGTSKSYTNISTNGSYQPVKSDYFDGFLAKFDTNGIRQWGTYYGGLDNDKFSSIIIDSDEKIYVSGETGSKENISSNGAFQTNFLTTISNNTNGLVYNGMIIKFDANGNRIWGTYYYPGTLFDSKINSNGELFFLGTSLDLSLPQSEWRRKGLLIKLDPNGNKIWDKFFGGNSEDVFINLGVDANNNLYCSGNTYSNSGIATTGVYQETYIQNHISTNSGCILKFNPNGDKIWGSYFFPETLGASVSKNGDIYFTGRVENGFVATPNSYQEIPLSNNAGTDSYLVKFSTNGQREWATYYSGESADNAYITAVDNDSYIYLSGMTNSQTNIATPNTYQPNLYPSSVSYLPNVADAFLVKFKDCYSLIKASSNSPVCIGKSLELKASGGTNYLWTGPNGFISIDQNPTIPNATALNSGQYSCNITGTGTCDGVLTVDVIVGDTVAPIPNLTTLPTIIGDCHTLITTIPTATDTCAGVITATTSSPLFYSLPGTYTVVWNYDDGNGNSITQNQTVTISSQPLPTALSPQPFCIQQNATLKDITITTGQNIKWHDKLTAGMFLSNTTPLQNGISYYASQTINGCESERIPIVVNIQNTIAPTGDASQSFCSSQNPTLSTIAVVGSTIKWHDSSTLGNLLADNTALANGKTYYASQTENNCESVSRLAVTVSLISTLPSNNYDFSVCDDLNDGTEYVKLDDFNSFLISNSANYSFSYYKSLPDAENDLVANKIKNAPNYKLTLGENRIYVRINSSTPCYAIAVLKISLFPKPIIPIQDIVPICENKSILIDAGSGADSYLWSNGKTDQTITIDNPGDLSVTVTKTYGALSCFSDKIFMVKTSNIAKITSIETKDWTDNDNTITVFVTGSGDFEYSIDGTNYQNSNQFSGVNSGEYTVHVRDKNGCGTATEEVYLLMYPKFFTPNGDGFNDTWKIKASNTEKDITLKIFDRFGKLLKELDSNSNGWDGTFIGQTLPSTDYWFVATRKNGKEYKGHFSLKR</sequence>
<gene>
    <name evidence="4" type="ORF">J2W95_002892</name>
</gene>
<dbReference type="Gene3D" id="2.60.40.10">
    <property type="entry name" value="Immunoglobulins"/>
    <property type="match status" value="2"/>
</dbReference>
<feature type="signal peptide" evidence="1">
    <location>
        <begin position="1"/>
        <end position="20"/>
    </location>
</feature>
<feature type="domain" description="Ig-like" evidence="2">
    <location>
        <begin position="878"/>
        <end position="949"/>
    </location>
</feature>
<keyword evidence="5" id="KW-1185">Reference proteome</keyword>
<organism evidence="4 5">
    <name type="scientific">Flavobacterium granuli</name>
    <dbReference type="NCBI Taxonomy" id="280093"/>
    <lineage>
        <taxon>Bacteria</taxon>
        <taxon>Pseudomonadati</taxon>
        <taxon>Bacteroidota</taxon>
        <taxon>Flavobacteriia</taxon>
        <taxon>Flavobacteriales</taxon>
        <taxon>Flavobacteriaceae</taxon>
        <taxon>Flavobacterium</taxon>
    </lineage>
</organism>
<dbReference type="RefSeq" id="WP_310008172.1">
    <property type="nucleotide sequence ID" value="NZ_JAVDTX010000006.1"/>
</dbReference>
<name>A0ABU1S574_9FLAO</name>
<feature type="domain" description="DUF7948" evidence="3">
    <location>
        <begin position="27"/>
        <end position="263"/>
    </location>
</feature>
<dbReference type="InterPro" id="IPR026341">
    <property type="entry name" value="T9SS_type_B"/>
</dbReference>
<protein>
    <submittedName>
        <fullName evidence="4">Gliding motility-associated-like protein</fullName>
    </submittedName>
</protein>
<dbReference type="NCBIfam" id="TIGR04131">
    <property type="entry name" value="Bac_Flav_CTERM"/>
    <property type="match status" value="1"/>
</dbReference>
<feature type="domain" description="Ig-like" evidence="2">
    <location>
        <begin position="954"/>
        <end position="1025"/>
    </location>
</feature>
<dbReference type="PANTHER" id="PTHR35580:SF1">
    <property type="entry name" value="PHYTASE-LIKE DOMAIN-CONTAINING PROTEIN"/>
    <property type="match status" value="1"/>
</dbReference>
<evidence type="ECO:0000259" key="2">
    <source>
        <dbReference type="Pfam" id="PF19081"/>
    </source>
</evidence>
<dbReference type="Pfam" id="PF13585">
    <property type="entry name" value="CHU_C"/>
    <property type="match status" value="1"/>
</dbReference>
<evidence type="ECO:0000259" key="3">
    <source>
        <dbReference type="Pfam" id="PF25778"/>
    </source>
</evidence>
<dbReference type="Pfam" id="PF25778">
    <property type="entry name" value="DUF7948"/>
    <property type="match status" value="1"/>
</dbReference>
<reference evidence="4 5" key="1">
    <citation type="submission" date="2023-07" db="EMBL/GenBank/DDBJ databases">
        <title>Sorghum-associated microbial communities from plants grown in Nebraska, USA.</title>
        <authorList>
            <person name="Schachtman D."/>
        </authorList>
    </citation>
    <scope>NUCLEOTIDE SEQUENCE [LARGE SCALE GENOMIC DNA]</scope>
    <source>
        <strain evidence="4 5">BE124</strain>
    </source>
</reference>
<evidence type="ECO:0000256" key="1">
    <source>
        <dbReference type="SAM" id="SignalP"/>
    </source>
</evidence>
<evidence type="ECO:0000313" key="4">
    <source>
        <dbReference type="EMBL" id="MDR6846181.1"/>
    </source>
</evidence>
<accession>A0ABU1S574</accession>
<dbReference type="PANTHER" id="PTHR35580">
    <property type="entry name" value="CELL SURFACE GLYCOPROTEIN (S-LAYER PROTEIN)-LIKE PROTEIN"/>
    <property type="match status" value="1"/>
</dbReference>
<dbReference type="InterPro" id="IPR013783">
    <property type="entry name" value="Ig-like_fold"/>
</dbReference>
<dbReference type="InterPro" id="IPR057708">
    <property type="entry name" value="DUF7948"/>
</dbReference>
<dbReference type="InterPro" id="IPR052918">
    <property type="entry name" value="Motility_Chemotaxis_Reg"/>
</dbReference>
<dbReference type="InterPro" id="IPR044023">
    <property type="entry name" value="Ig_7"/>
</dbReference>
<proteinExistence type="predicted"/>
<dbReference type="EMBL" id="JAVDTX010000006">
    <property type="protein sequence ID" value="MDR6846181.1"/>
    <property type="molecule type" value="Genomic_DNA"/>
</dbReference>
<dbReference type="Proteomes" id="UP001261871">
    <property type="component" value="Unassembled WGS sequence"/>
</dbReference>
<evidence type="ECO:0000313" key="5">
    <source>
        <dbReference type="Proteomes" id="UP001261871"/>
    </source>
</evidence>
<comment type="caution">
    <text evidence="4">The sequence shown here is derived from an EMBL/GenBank/DDBJ whole genome shotgun (WGS) entry which is preliminary data.</text>
</comment>
<dbReference type="Pfam" id="PF19081">
    <property type="entry name" value="Ig_7"/>
    <property type="match status" value="2"/>
</dbReference>
<dbReference type="SUPFAM" id="SSF101898">
    <property type="entry name" value="NHL repeat"/>
    <property type="match status" value="1"/>
</dbReference>